<dbReference type="GeneID" id="94829037"/>
<keyword evidence="3" id="KW-1185">Reference proteome</keyword>
<gene>
    <name evidence="2" type="ORF">TRFO_08506</name>
</gene>
<reference evidence="2" key="1">
    <citation type="submission" date="2016-10" db="EMBL/GenBank/DDBJ databases">
        <authorList>
            <person name="Benchimol M."/>
            <person name="Almeida L.G."/>
            <person name="Vasconcelos A.T."/>
            <person name="Perreira-Neves A."/>
            <person name="Rosa I.A."/>
            <person name="Tasca T."/>
            <person name="Bogo M.R."/>
            <person name="de Souza W."/>
        </authorList>
    </citation>
    <scope>NUCLEOTIDE SEQUENCE [LARGE SCALE GENOMIC DNA]</scope>
    <source>
        <strain evidence="2">K</strain>
    </source>
</reference>
<keyword evidence="1" id="KW-0175">Coiled coil</keyword>
<comment type="caution">
    <text evidence="2">The sequence shown here is derived from an EMBL/GenBank/DDBJ whole genome shotgun (WGS) entry which is preliminary data.</text>
</comment>
<dbReference type="VEuPathDB" id="TrichDB:TRFO_08506"/>
<organism evidence="2 3">
    <name type="scientific">Tritrichomonas foetus</name>
    <dbReference type="NCBI Taxonomy" id="1144522"/>
    <lineage>
        <taxon>Eukaryota</taxon>
        <taxon>Metamonada</taxon>
        <taxon>Parabasalia</taxon>
        <taxon>Tritrichomonadida</taxon>
        <taxon>Tritrichomonadidae</taxon>
        <taxon>Tritrichomonas</taxon>
    </lineage>
</organism>
<accession>A0A1J4JKU1</accession>
<dbReference type="AlphaFoldDB" id="A0A1J4JKU1"/>
<name>A0A1J4JKU1_9EUKA</name>
<feature type="coiled-coil region" evidence="1">
    <location>
        <begin position="26"/>
        <end position="178"/>
    </location>
</feature>
<evidence type="ECO:0000313" key="3">
    <source>
        <dbReference type="Proteomes" id="UP000179807"/>
    </source>
</evidence>
<dbReference type="RefSeq" id="XP_068352394.1">
    <property type="nucleotide sequence ID" value="XM_068494333.1"/>
</dbReference>
<feature type="coiled-coil region" evidence="1">
    <location>
        <begin position="203"/>
        <end position="285"/>
    </location>
</feature>
<sequence>MKFEKSQLSAEKVNLSEHSTIINAKIDLLHSEIKHLKETSKNLKSQNAEINQKNLELSDLLLKASKKITNYKNEISTLQMLQNKVNNSQENSIDYQEQINQLKLQLTNYENVVREQDEHIKRIVEDKKELKEKIKDLVKQNHSNDNKSQKSYVQRNDFNEYQIKMNHVETENQRLIKQVQHYQLLLNKANDFETENIKLHDLLVKLDNEKKLLQSTIEDYRIKQAQTDKIVQAKTEYEAEIEILKSKLKKNEEFEVKNREIENEMKKMKEQNNILQLNNSKLQDQINDLKFVAVEQEKIKRDIVQFEVEIQEREIREQNLSKKYRYYKQKAREQLAVIDNFQTKTNDITNELIRIKEREAQKEAALKQKERYGNEKNANLVKLSRELMHEKAKNARLEMRVKDKQREISMLSNNI</sequence>
<evidence type="ECO:0000256" key="1">
    <source>
        <dbReference type="SAM" id="Coils"/>
    </source>
</evidence>
<proteinExistence type="predicted"/>
<feature type="coiled-coil region" evidence="1">
    <location>
        <begin position="355"/>
        <end position="414"/>
    </location>
</feature>
<dbReference type="EMBL" id="MLAK01001015">
    <property type="protein sequence ID" value="OHS99257.1"/>
    <property type="molecule type" value="Genomic_DNA"/>
</dbReference>
<dbReference type="Proteomes" id="UP000179807">
    <property type="component" value="Unassembled WGS sequence"/>
</dbReference>
<evidence type="ECO:0000313" key="2">
    <source>
        <dbReference type="EMBL" id="OHS99257.1"/>
    </source>
</evidence>
<protein>
    <submittedName>
        <fullName evidence="2">Uncharacterized protein</fullName>
    </submittedName>
</protein>